<name>A0A1C4ZRG3_9ACTN</name>
<keyword evidence="3" id="KW-1185">Reference proteome</keyword>
<evidence type="ECO:0000313" key="3">
    <source>
        <dbReference type="Proteomes" id="UP000199504"/>
    </source>
</evidence>
<gene>
    <name evidence="2" type="ORF">GA0070564_106196</name>
</gene>
<dbReference type="AlphaFoldDB" id="A0A1C4ZRG3"/>
<dbReference type="Proteomes" id="UP000199504">
    <property type="component" value="Unassembled WGS sequence"/>
</dbReference>
<accession>A0A1C4ZRG3</accession>
<dbReference type="EMBL" id="FMCX01000006">
    <property type="protein sequence ID" value="SCF35386.1"/>
    <property type="molecule type" value="Genomic_DNA"/>
</dbReference>
<protein>
    <submittedName>
        <fullName evidence="2">Uncharacterized protein</fullName>
    </submittedName>
</protein>
<reference evidence="3" key="1">
    <citation type="submission" date="2016-06" db="EMBL/GenBank/DDBJ databases">
        <authorList>
            <person name="Varghese N."/>
            <person name="Submissions Spin"/>
        </authorList>
    </citation>
    <scope>NUCLEOTIDE SEQUENCE [LARGE SCALE GENOMIC DNA]</scope>
    <source>
        <strain evidence="3">DSM 44830</strain>
    </source>
</reference>
<dbReference type="STRING" id="262898.GA0070564_106196"/>
<feature type="region of interest" description="Disordered" evidence="1">
    <location>
        <begin position="1"/>
        <end position="30"/>
    </location>
</feature>
<organism evidence="2 3">
    <name type="scientific">Micromonospora mirobrigensis</name>
    <dbReference type="NCBI Taxonomy" id="262898"/>
    <lineage>
        <taxon>Bacteria</taxon>
        <taxon>Bacillati</taxon>
        <taxon>Actinomycetota</taxon>
        <taxon>Actinomycetes</taxon>
        <taxon>Micromonosporales</taxon>
        <taxon>Micromonosporaceae</taxon>
        <taxon>Micromonospora</taxon>
    </lineage>
</organism>
<evidence type="ECO:0000313" key="2">
    <source>
        <dbReference type="EMBL" id="SCF35386.1"/>
    </source>
</evidence>
<sequence length="178" mass="17519">MSPSPERGRASGAAPAPDPSGPGNGGDLLPDAPLAAGLDITVAPAASLGAGFPGGVLTGSLGTVEVTDFRGPLNPNTWVATVTSTSFVTGAGGLNRTVPNSLVSYWSGPVVKSTGGGTLVPGQLTAAQAVALNVSRTAFRKTGGNGNNTVSWRPTLRINLPTGLVAGTYTGTVTHSVA</sequence>
<proteinExistence type="predicted"/>
<evidence type="ECO:0000256" key="1">
    <source>
        <dbReference type="SAM" id="MobiDB-lite"/>
    </source>
</evidence>